<evidence type="ECO:0000256" key="2">
    <source>
        <dbReference type="SAM" id="SignalP"/>
    </source>
</evidence>
<dbReference type="EMBL" id="JASPKY010000027">
    <property type="protein sequence ID" value="KAK9751494.1"/>
    <property type="molecule type" value="Genomic_DNA"/>
</dbReference>
<keyword evidence="2" id="KW-0732">Signal</keyword>
<proteinExistence type="predicted"/>
<sequence>MINRGSNWKTVNWLCTALSFSLRCTSLFASRIKQSPRTELLEHFEATTIRKIARKNDREIYRRSANERIDEKKMVCWKHRNKSATRTILEHENEEEQQNTAMTGVVVRPSVQMKRNKD</sequence>
<gene>
    <name evidence="3" type="ORF">QE152_g4957</name>
</gene>
<reference evidence="3 4" key="1">
    <citation type="journal article" date="2024" name="BMC Genomics">
        <title>De novo assembly and annotation of Popillia japonica's genome with initial clues to its potential as an invasive pest.</title>
        <authorList>
            <person name="Cucini C."/>
            <person name="Boschi S."/>
            <person name="Funari R."/>
            <person name="Cardaioli E."/>
            <person name="Iannotti N."/>
            <person name="Marturano G."/>
            <person name="Paoli F."/>
            <person name="Bruttini M."/>
            <person name="Carapelli A."/>
            <person name="Frati F."/>
            <person name="Nardi F."/>
        </authorList>
    </citation>
    <scope>NUCLEOTIDE SEQUENCE [LARGE SCALE GENOMIC DNA]</scope>
    <source>
        <strain evidence="3">DMR45628</strain>
    </source>
</reference>
<dbReference type="Proteomes" id="UP001458880">
    <property type="component" value="Unassembled WGS sequence"/>
</dbReference>
<protein>
    <recommendedName>
        <fullName evidence="5">Secreted protein</fullName>
    </recommendedName>
</protein>
<feature type="chain" id="PRO_5043643200" description="Secreted protein" evidence="2">
    <location>
        <begin position="30"/>
        <end position="118"/>
    </location>
</feature>
<feature type="region of interest" description="Disordered" evidence="1">
    <location>
        <begin position="89"/>
        <end position="118"/>
    </location>
</feature>
<comment type="caution">
    <text evidence="3">The sequence shown here is derived from an EMBL/GenBank/DDBJ whole genome shotgun (WGS) entry which is preliminary data.</text>
</comment>
<evidence type="ECO:0000313" key="3">
    <source>
        <dbReference type="EMBL" id="KAK9751494.1"/>
    </source>
</evidence>
<dbReference type="AlphaFoldDB" id="A0AAW1MQT3"/>
<accession>A0AAW1MQT3</accession>
<evidence type="ECO:0000256" key="1">
    <source>
        <dbReference type="SAM" id="MobiDB-lite"/>
    </source>
</evidence>
<keyword evidence="4" id="KW-1185">Reference proteome</keyword>
<evidence type="ECO:0008006" key="5">
    <source>
        <dbReference type="Google" id="ProtNLM"/>
    </source>
</evidence>
<feature type="signal peptide" evidence="2">
    <location>
        <begin position="1"/>
        <end position="29"/>
    </location>
</feature>
<name>A0AAW1MQT3_POPJA</name>
<evidence type="ECO:0000313" key="4">
    <source>
        <dbReference type="Proteomes" id="UP001458880"/>
    </source>
</evidence>
<organism evidence="3 4">
    <name type="scientific">Popillia japonica</name>
    <name type="common">Japanese beetle</name>
    <dbReference type="NCBI Taxonomy" id="7064"/>
    <lineage>
        <taxon>Eukaryota</taxon>
        <taxon>Metazoa</taxon>
        <taxon>Ecdysozoa</taxon>
        <taxon>Arthropoda</taxon>
        <taxon>Hexapoda</taxon>
        <taxon>Insecta</taxon>
        <taxon>Pterygota</taxon>
        <taxon>Neoptera</taxon>
        <taxon>Endopterygota</taxon>
        <taxon>Coleoptera</taxon>
        <taxon>Polyphaga</taxon>
        <taxon>Scarabaeiformia</taxon>
        <taxon>Scarabaeidae</taxon>
        <taxon>Rutelinae</taxon>
        <taxon>Popillia</taxon>
    </lineage>
</organism>